<dbReference type="SUPFAM" id="SSF52096">
    <property type="entry name" value="ClpP/crotonase"/>
    <property type="match status" value="1"/>
</dbReference>
<dbReference type="RefSeq" id="WP_165185196.1">
    <property type="nucleotide sequence ID" value="NZ_LR699553.1"/>
</dbReference>
<dbReference type="Pfam" id="PF00378">
    <property type="entry name" value="ECH_1"/>
    <property type="match status" value="1"/>
</dbReference>
<dbReference type="PANTHER" id="PTHR11941:SF54">
    <property type="entry name" value="ENOYL-COA HYDRATASE, MITOCHONDRIAL"/>
    <property type="match status" value="1"/>
</dbReference>
<dbReference type="CDD" id="cd06558">
    <property type="entry name" value="crotonase-like"/>
    <property type="match status" value="1"/>
</dbReference>
<accession>A0A5Q4Z9Y0</accession>
<organism evidence="1 2">
    <name type="scientific">Paraburkholderia dioscoreae</name>
    <dbReference type="NCBI Taxonomy" id="2604047"/>
    <lineage>
        <taxon>Bacteria</taxon>
        <taxon>Pseudomonadati</taxon>
        <taxon>Pseudomonadota</taxon>
        <taxon>Betaproteobacteria</taxon>
        <taxon>Burkholderiales</taxon>
        <taxon>Burkholderiaceae</taxon>
        <taxon>Paraburkholderia</taxon>
    </lineage>
</organism>
<dbReference type="Proteomes" id="UP000325811">
    <property type="component" value="Chromosome I"/>
</dbReference>
<dbReference type="GO" id="GO:0003824">
    <property type="term" value="F:catalytic activity"/>
    <property type="evidence" value="ECO:0007669"/>
    <property type="project" value="UniProtKB-ARBA"/>
</dbReference>
<evidence type="ECO:0000313" key="1">
    <source>
        <dbReference type="EMBL" id="VVD27519.1"/>
    </source>
</evidence>
<name>A0A5Q4Z9Y0_9BURK</name>
<dbReference type="KEGG" id="pdio:PDMSB3_1057"/>
<dbReference type="InterPro" id="IPR029045">
    <property type="entry name" value="ClpP/crotonase-like_dom_sf"/>
</dbReference>
<reference evidence="1 2" key="1">
    <citation type="submission" date="2019-08" db="EMBL/GenBank/DDBJ databases">
        <authorList>
            <person name="Herpell B J."/>
        </authorList>
    </citation>
    <scope>NUCLEOTIDE SEQUENCE [LARGE SCALE GENOMIC DNA]</scope>
    <source>
        <strain evidence="2">Msb3</strain>
    </source>
</reference>
<dbReference type="PANTHER" id="PTHR11941">
    <property type="entry name" value="ENOYL-COA HYDRATASE-RELATED"/>
    <property type="match status" value="1"/>
</dbReference>
<protein>
    <submittedName>
        <fullName evidence="1">Crotonase</fullName>
    </submittedName>
</protein>
<dbReference type="AlphaFoldDB" id="A0A5Q4Z9Y0"/>
<proteinExistence type="predicted"/>
<gene>
    <name evidence="1" type="ORF">PDMSB3_1057</name>
</gene>
<evidence type="ECO:0000313" key="2">
    <source>
        <dbReference type="Proteomes" id="UP000325811"/>
    </source>
</evidence>
<keyword evidence="2" id="KW-1185">Reference proteome</keyword>
<dbReference type="Gene3D" id="3.90.226.10">
    <property type="entry name" value="2-enoyl-CoA Hydratase, Chain A, domain 1"/>
    <property type="match status" value="1"/>
</dbReference>
<dbReference type="InterPro" id="IPR001753">
    <property type="entry name" value="Enoyl-CoA_hydra/iso"/>
</dbReference>
<sequence length="236" mass="24919">MFRLELANGIAVIHLDAPPVNAMSFAAWGELPGVIASAKKQGATALVFSGLPQKHFCGGNDVREFENITCAETMRGIGMVRDAMKAIVSSPLPSIAALHGAVMGSGMILAGACDIRLSTADTRLALPEVKVGAYGGYAMVKEHLPHGVARAMTLLGSPVSGQRAFDLGFVQELAADAQAVLDRAIAMALDISKNLANPLGQQIRSVMNHQDENSLWTAYDIERDFAAEMMGKAAAR</sequence>
<dbReference type="GO" id="GO:0006635">
    <property type="term" value="P:fatty acid beta-oxidation"/>
    <property type="evidence" value="ECO:0007669"/>
    <property type="project" value="TreeGrafter"/>
</dbReference>
<dbReference type="EMBL" id="LR699553">
    <property type="protein sequence ID" value="VVD27519.1"/>
    <property type="molecule type" value="Genomic_DNA"/>
</dbReference>